<feature type="compositionally biased region" description="Basic and acidic residues" evidence="1">
    <location>
        <begin position="125"/>
        <end position="134"/>
    </location>
</feature>
<feature type="compositionally biased region" description="Polar residues" evidence="1">
    <location>
        <begin position="265"/>
        <end position="288"/>
    </location>
</feature>
<feature type="compositionally biased region" description="Low complexity" evidence="1">
    <location>
        <begin position="244"/>
        <end position="264"/>
    </location>
</feature>
<organism evidence="2 3">
    <name type="scientific">Knufia fluminis</name>
    <dbReference type="NCBI Taxonomy" id="191047"/>
    <lineage>
        <taxon>Eukaryota</taxon>
        <taxon>Fungi</taxon>
        <taxon>Dikarya</taxon>
        <taxon>Ascomycota</taxon>
        <taxon>Pezizomycotina</taxon>
        <taxon>Eurotiomycetes</taxon>
        <taxon>Chaetothyriomycetidae</taxon>
        <taxon>Chaetothyriales</taxon>
        <taxon>Trichomeriaceae</taxon>
        <taxon>Knufia</taxon>
    </lineage>
</organism>
<keyword evidence="3" id="KW-1185">Reference proteome</keyword>
<dbReference type="Proteomes" id="UP001316803">
    <property type="component" value="Unassembled WGS sequence"/>
</dbReference>
<feature type="compositionally biased region" description="Low complexity" evidence="1">
    <location>
        <begin position="185"/>
        <end position="199"/>
    </location>
</feature>
<feature type="compositionally biased region" description="Basic and acidic residues" evidence="1">
    <location>
        <begin position="155"/>
        <end position="177"/>
    </location>
</feature>
<protein>
    <submittedName>
        <fullName evidence="2">Uncharacterized protein</fullName>
    </submittedName>
</protein>
<accession>A0AAN8I7Z4</accession>
<comment type="caution">
    <text evidence="2">The sequence shown here is derived from an EMBL/GenBank/DDBJ whole genome shotgun (WGS) entry which is preliminary data.</text>
</comment>
<evidence type="ECO:0000313" key="2">
    <source>
        <dbReference type="EMBL" id="KAK5956659.1"/>
    </source>
</evidence>
<feature type="region of interest" description="Disordered" evidence="1">
    <location>
        <begin position="599"/>
        <end position="677"/>
    </location>
</feature>
<evidence type="ECO:0000256" key="1">
    <source>
        <dbReference type="SAM" id="MobiDB-lite"/>
    </source>
</evidence>
<proteinExistence type="predicted"/>
<feature type="compositionally biased region" description="Acidic residues" evidence="1">
    <location>
        <begin position="625"/>
        <end position="635"/>
    </location>
</feature>
<feature type="compositionally biased region" description="Basic and acidic residues" evidence="1">
    <location>
        <begin position="86"/>
        <end position="101"/>
    </location>
</feature>
<sequence length="761" mass="85080">MASTSASPHSTRKRARESAGDTDDSPSKKRARATVDEEAAHTTQIHAPASTASRSKTRLSRPSLPLSATPKPGTRRSANQYEVPESPEKTKEKEVVPEKLKAKPKKATRKLGQKKATNASPFKGKGFDGLDELKSGAVLTSYDSPAKNVRSRQKNPLDRIRLHNLQKQDDEGGDPQKQRPKSRPTGETTEAGGKEGSSSPMSQTGDQDRPVSEEVVGNPQDLEDGEPGSSGSHTNESEEDEPGQQLQRESSQSEQQRSTQEASRPQQRQTSGQRQDVSNQEGAESATSPQQLRLVPEQQQQRTKSPIRSIEQEQISQETEESGPEQSKAEQGRQEPMPSKRRRRLPAVSEEEREARREAEARKRAENAVESEAAELANFEKRGQKFVQGIEEVVEQLGGVQAWSKMGAGAKTITAMVAKKNEMETARCQAVWRHMRNLSRWFKGLEDAEAADIEEASTKLKARATWKFLSSDGNTKRGDQAIIEIYEHLIPHSVYLVRNAVKRRFVEQAKQPWQELLPLVDIAICLCDIASQWTPKPSNLESGIRGQVRNSIRPGMNDVRAALQEHLDMLEYQEKNRRRAETLKRNQEAAKAKRARQLAAMKAGMSSCRATTERGSRSIRHEQLEEVDDIDDLEDHELGQSTGSRTAQRLPRAATDTAADMRRHSTGVRASEARSRIEREATEEIPAPDPTVTWTDAENTALLNGLQRYTGTDRYTRILEEFIVLNMKDIDQCMARARFYREGMLAAEARGGRCPDWLRLI</sequence>
<feature type="compositionally biased region" description="Low complexity" evidence="1">
    <location>
        <begin position="289"/>
        <end position="317"/>
    </location>
</feature>
<dbReference type="AlphaFoldDB" id="A0AAN8I7Z4"/>
<evidence type="ECO:0000313" key="3">
    <source>
        <dbReference type="Proteomes" id="UP001316803"/>
    </source>
</evidence>
<feature type="region of interest" description="Disordered" evidence="1">
    <location>
        <begin position="1"/>
        <end position="367"/>
    </location>
</feature>
<reference evidence="2 3" key="1">
    <citation type="submission" date="2022-12" db="EMBL/GenBank/DDBJ databases">
        <title>Genomic features and morphological characterization of a novel Knufia sp. strain isolated from spacecraft assembly facility.</title>
        <authorList>
            <person name="Teixeira M."/>
            <person name="Chander A.M."/>
            <person name="Stajich J.E."/>
            <person name="Venkateswaran K."/>
        </authorList>
    </citation>
    <scope>NUCLEOTIDE SEQUENCE [LARGE SCALE GENOMIC DNA]</scope>
    <source>
        <strain evidence="2 3">FJI-L2-BK-P2</strain>
    </source>
</reference>
<name>A0AAN8I7Z4_9EURO</name>
<dbReference type="EMBL" id="JAKLMC020000004">
    <property type="protein sequence ID" value="KAK5956659.1"/>
    <property type="molecule type" value="Genomic_DNA"/>
</dbReference>
<feature type="compositionally biased region" description="Basic and acidic residues" evidence="1">
    <location>
        <begin position="611"/>
        <end position="624"/>
    </location>
</feature>
<feature type="compositionally biased region" description="Polar residues" evidence="1">
    <location>
        <begin position="41"/>
        <end position="54"/>
    </location>
</feature>
<gene>
    <name evidence="2" type="ORF">OHC33_002145</name>
</gene>
<feature type="compositionally biased region" description="Basic and acidic residues" evidence="1">
    <location>
        <begin position="353"/>
        <end position="367"/>
    </location>
</feature>
<feature type="compositionally biased region" description="Basic residues" evidence="1">
    <location>
        <begin position="102"/>
        <end position="113"/>
    </location>
</feature>